<feature type="region of interest" description="Disordered" evidence="1">
    <location>
        <begin position="599"/>
        <end position="625"/>
    </location>
</feature>
<evidence type="ECO:0000313" key="3">
    <source>
        <dbReference type="Proteomes" id="UP000500930"/>
    </source>
</evidence>
<feature type="region of interest" description="Disordered" evidence="1">
    <location>
        <begin position="967"/>
        <end position="986"/>
    </location>
</feature>
<keyword evidence="3" id="KW-1185">Reference proteome</keyword>
<dbReference type="EMBL" id="CP046391">
    <property type="protein sequence ID" value="QJC27654.1"/>
    <property type="molecule type" value="Genomic_DNA"/>
</dbReference>
<protein>
    <submittedName>
        <fullName evidence="2">Uncharacterized protein</fullName>
    </submittedName>
</protein>
<accession>A0A858PYK8</accession>
<feature type="compositionally biased region" description="Polar residues" evidence="1">
    <location>
        <begin position="1066"/>
        <end position="1081"/>
    </location>
</feature>
<feature type="compositionally biased region" description="Low complexity" evidence="1">
    <location>
        <begin position="43"/>
        <end position="57"/>
    </location>
</feature>
<dbReference type="KEGG" id="aplt:ANPL_02985"/>
<dbReference type="Proteomes" id="UP000500930">
    <property type="component" value="Chromosome"/>
</dbReference>
<feature type="region of interest" description="Disordered" evidence="1">
    <location>
        <begin position="1061"/>
        <end position="1089"/>
    </location>
</feature>
<dbReference type="RefSeq" id="WP_169193287.1">
    <property type="nucleotide sequence ID" value="NZ_CP046391.1"/>
</dbReference>
<proteinExistence type="predicted"/>
<feature type="region of interest" description="Disordered" evidence="1">
    <location>
        <begin position="38"/>
        <end position="59"/>
    </location>
</feature>
<feature type="compositionally biased region" description="Polar residues" evidence="1">
    <location>
        <begin position="1"/>
        <end position="14"/>
    </location>
</feature>
<feature type="region of interest" description="Disordered" evidence="1">
    <location>
        <begin position="711"/>
        <end position="737"/>
    </location>
</feature>
<feature type="compositionally biased region" description="Basic and acidic residues" evidence="1">
    <location>
        <begin position="530"/>
        <end position="539"/>
    </location>
</feature>
<sequence>MKRSQNSAHFTNTEAEPGVDKADGIEIKRIEGVTRTYVRDSETYSSSSSSVSSAESAHLPQPDKRKFAISIMQNIKEIARGMEKSVTTYHLWTRKKTSVPNRDTVEGQALEKQRIERISTAQVELGNVWEILNEKYVKNVKSPQNALAQARVHCYVALSQLRELFLLRNVTLEGRIATLKAIHSVSDAACDIYNLEENKTEYAAAADILNSQYSSRVHRAQDLLLYSLKCSHKIKRSDYGALLKSAASSFFPLATLLSKNIPDAEKNNIYLLAPFGLQYVISAIDNGTVTGFSTPGETFDIVKTTGQPYSIVASLAARFFIHTLKAFDNLDSIGRKKHNLRIPDLAITQMYLSECIMLTKRKLKSCKTGQLRPLKCPLQEIKKHLSDALSSCMHGTDDITRCYITLKLKQVGRILVTECDYGFSPEHDTDNFLEKIAISIQRCLDRLDLTRELYDHNWTRSNIALALFPGEQPPARNVVSSYEATSFEALQNAFKAEKSTNLSSPQKKSLSPSLLKRFLSRSTKKGSATEVEKKRRLSEESDTSVSAIRKRTAGRFGPLPPLPNEIQPEIETAQRAPRRSKPPTIRELLLRNSLISATSTSHAPDIRAQSGNELSNATPKNSVSSSGIYMDMRCPQNSELGVSTHKTILSSTTGTIRRYLPHVPTATNTRRLSTLSNTVYLERTQSFPAHACEGHVYTNCVHESRKDSAGELASGKVMPTEASTSIENGPIPQRDNSPASAYRFTEKGAANEAVFSRKYRGSSAFTGDIDASKTVRTPGSNAPMRDLAMRHTHAASLNENTALPSAIPGVSPLHTVEATKSVDTSHNISPETTAHGSCSPNPPECIELLQQAADISVIRRRQRSRSETLTNSSSKAVDIRNETMRGRSKSLEIAESGSDLLGNPSPTINSSRNTLSTAPVNKLANIATVRRGRRSRSETLTNSSSKAADIRNETMRGRSKSLEIAESGSDLLGNPSPTINSSRNTLSTAPVNKLTNIATVRRGRRSVSETVNNTSPRVAIVKNDVFGRSDSLEIIRDSCDKDYETFSAVAAPHLALNKRATDSLQKETAPQQRKPQTTHAGQKQVPVSRPLGKYSPMGLPHSYIYASSQTRNTTNVLQSFTQSEQRPQTTISYSTVSTMHARTLTDATKIPVEYCNIANAYESVRCPAAKAFGASRSQYINVASPYAVTTVTGEYQCMKDNPRYNRYDLRLRNEMLGSSMNSLNSEDYYGDVGSIGRITEQLPQTWAFEGLYVREDYAQNAPYFFADEGAPVAQLNYAEIYPMQGSIDSAEYVSQNSYTEASHVSGDARYVSPYYNVSHNNTSTNQQNTAGITTSQTPPSFPQVYLPRPCYNTRLMSSGIMGSYYTPRGGHSLHTLREDTEETISAFKRYGSASRTHYDVPRAHPTSRFSTSNADCRASTIEAHRDAQIYHTGISYTAPQNVRARTPATSRGEESYVPCKHRMPATIDERQYDQRARMHRALEACSRRHSVENPEMSARAIQPADHLYESIGNELDCLSITPAYPRDGRESPQKL</sequence>
<feature type="compositionally biased region" description="Polar residues" evidence="1">
    <location>
        <begin position="975"/>
        <end position="986"/>
    </location>
</feature>
<organism evidence="2 3">
    <name type="scientific">Anaplasma platys</name>
    <dbReference type="NCBI Taxonomy" id="949"/>
    <lineage>
        <taxon>Bacteria</taxon>
        <taxon>Pseudomonadati</taxon>
        <taxon>Pseudomonadota</taxon>
        <taxon>Alphaproteobacteria</taxon>
        <taxon>Rickettsiales</taxon>
        <taxon>Anaplasmataceae</taxon>
        <taxon>Anaplasma</taxon>
    </lineage>
</organism>
<gene>
    <name evidence="2" type="ORF">ANPL_02985</name>
</gene>
<reference evidence="2 3" key="1">
    <citation type="journal article" date="2020" name="Pathogens">
        <title>First Whole Genome Sequence of Anaplasma platys, an Obligate Intracellular Rickettsial Pathogen of Dogs.</title>
        <authorList>
            <person name="Llanes A."/>
            <person name="Rajeev S."/>
        </authorList>
    </citation>
    <scope>NUCLEOTIDE SEQUENCE [LARGE SCALE GENOMIC DNA]</scope>
    <source>
        <strain evidence="2 3">S3</strain>
    </source>
</reference>
<evidence type="ECO:0000256" key="1">
    <source>
        <dbReference type="SAM" id="MobiDB-lite"/>
    </source>
</evidence>
<name>A0A858PYK8_9RICK</name>
<evidence type="ECO:0000313" key="2">
    <source>
        <dbReference type="EMBL" id="QJC27654.1"/>
    </source>
</evidence>
<feature type="region of interest" description="Disordered" evidence="1">
    <location>
        <begin position="525"/>
        <end position="585"/>
    </location>
</feature>
<feature type="compositionally biased region" description="Polar residues" evidence="1">
    <location>
        <begin position="609"/>
        <end position="625"/>
    </location>
</feature>
<feature type="region of interest" description="Disordered" evidence="1">
    <location>
        <begin position="1"/>
        <end position="26"/>
    </location>
</feature>